<evidence type="ECO:0000313" key="2">
    <source>
        <dbReference type="EMBL" id="NEZ54238.1"/>
    </source>
</evidence>
<accession>A0A6M0RD05</accession>
<protein>
    <submittedName>
        <fullName evidence="2">Uncharacterized protein</fullName>
    </submittedName>
</protein>
<dbReference type="EMBL" id="QXHD01000002">
    <property type="protein sequence ID" value="NEZ54238.1"/>
    <property type="molecule type" value="Genomic_DNA"/>
</dbReference>
<proteinExistence type="predicted"/>
<feature type="compositionally biased region" description="Polar residues" evidence="1">
    <location>
        <begin position="89"/>
        <end position="125"/>
    </location>
</feature>
<dbReference type="AlphaFoldDB" id="A0A6M0RD05"/>
<feature type="compositionally biased region" description="Polar residues" evidence="1">
    <location>
        <begin position="132"/>
        <end position="151"/>
    </location>
</feature>
<keyword evidence="3" id="KW-1185">Reference proteome</keyword>
<organism evidence="2 3">
    <name type="scientific">Adonisia turfae CCMR0081</name>
    <dbReference type="NCBI Taxonomy" id="2292702"/>
    <lineage>
        <taxon>Bacteria</taxon>
        <taxon>Bacillati</taxon>
        <taxon>Cyanobacteriota</taxon>
        <taxon>Adonisia</taxon>
        <taxon>Adonisia turfae</taxon>
    </lineage>
</organism>
<name>A0A6M0RD05_9CYAN</name>
<gene>
    <name evidence="2" type="ORF">DXZ20_00650</name>
</gene>
<dbReference type="RefSeq" id="WP_163695682.1">
    <property type="nucleotide sequence ID" value="NZ_QXHD01000002.1"/>
</dbReference>
<sequence length="237" mass="27252">MDVLLALLMWAIIILLYLQRQKCIREGRPFFRAVSKNKVRKPIKTSAPQRFQQKTRQRADNTPKTQRFKNRPQQVATASTKAQKPIKTSAPQRSQQKTCQRADNTPKTQRFKNRPQQVATASTKAQKPIKTSAPQRSQQKTCQRADNTSKTQRFKNRPNPGINKIKTETAKVATSKYKSSVNRENSVNRQLLNKLDSLTHDSNTSVRLIKNAKQKNPGQSLDWCAEQAIFQIQRDRK</sequence>
<comment type="caution">
    <text evidence="2">The sequence shown here is derived from an EMBL/GenBank/DDBJ whole genome shotgun (WGS) entry which is preliminary data.</text>
</comment>
<dbReference type="Proteomes" id="UP000481033">
    <property type="component" value="Unassembled WGS sequence"/>
</dbReference>
<feature type="region of interest" description="Disordered" evidence="1">
    <location>
        <begin position="41"/>
        <end position="163"/>
    </location>
</feature>
<feature type="compositionally biased region" description="Polar residues" evidence="1">
    <location>
        <begin position="46"/>
        <end position="82"/>
    </location>
</feature>
<evidence type="ECO:0000256" key="1">
    <source>
        <dbReference type="SAM" id="MobiDB-lite"/>
    </source>
</evidence>
<reference evidence="2 3" key="1">
    <citation type="journal article" date="2020" name="Microb. Ecol.">
        <title>Ecogenomics of the Marine Benthic Filamentous Cyanobacterium Adonisia.</title>
        <authorList>
            <person name="Walter J.M."/>
            <person name="Coutinho F.H."/>
            <person name="Leomil L."/>
            <person name="Hargreaves P.I."/>
            <person name="Campeao M.E."/>
            <person name="Vieira V.V."/>
            <person name="Silva B.S."/>
            <person name="Fistarol G.O."/>
            <person name="Salomon P.S."/>
            <person name="Sawabe T."/>
            <person name="Mino S."/>
            <person name="Hosokawa M."/>
            <person name="Miyashita H."/>
            <person name="Maruyama F."/>
            <person name="van Verk M.C."/>
            <person name="Dutilh B.E."/>
            <person name="Thompson C.C."/>
            <person name="Thompson F.L."/>
        </authorList>
    </citation>
    <scope>NUCLEOTIDE SEQUENCE [LARGE SCALE GENOMIC DNA]</scope>
    <source>
        <strain evidence="2 3">CCMR0081</strain>
    </source>
</reference>
<evidence type="ECO:0000313" key="3">
    <source>
        <dbReference type="Proteomes" id="UP000481033"/>
    </source>
</evidence>